<comment type="subcellular location">
    <subcellularLocation>
        <location evidence="11">Cell inner membrane</location>
        <topology evidence="11">Peripheral membrane protein</topology>
    </subcellularLocation>
    <subcellularLocation>
        <location evidence="11">Bacterial flagellum basal body</location>
    </subcellularLocation>
</comment>
<organism evidence="14 15">
    <name type="scientific">Halomonas ventosae</name>
    <dbReference type="NCBI Taxonomy" id="229007"/>
    <lineage>
        <taxon>Bacteria</taxon>
        <taxon>Pseudomonadati</taxon>
        <taxon>Pseudomonadota</taxon>
        <taxon>Gammaproteobacteria</taxon>
        <taxon>Oceanospirillales</taxon>
        <taxon>Halomonadaceae</taxon>
        <taxon>Halomonas</taxon>
    </lineage>
</organism>
<dbReference type="EMBL" id="SNZJ01000004">
    <property type="protein sequence ID" value="TDR56108.1"/>
    <property type="molecule type" value="Genomic_DNA"/>
</dbReference>
<dbReference type="GO" id="GO:0003774">
    <property type="term" value="F:cytoskeletal motor activity"/>
    <property type="evidence" value="ECO:0007669"/>
    <property type="project" value="InterPro"/>
</dbReference>
<dbReference type="PANTHER" id="PTHR30034">
    <property type="entry name" value="FLAGELLAR MOTOR SWITCH PROTEIN FLIM"/>
    <property type="match status" value="1"/>
</dbReference>
<dbReference type="PIRSF" id="PIRSF002888">
    <property type="entry name" value="FliM"/>
    <property type="match status" value="1"/>
</dbReference>
<dbReference type="GO" id="GO:0005886">
    <property type="term" value="C:plasma membrane"/>
    <property type="evidence" value="ECO:0007669"/>
    <property type="project" value="UniProtKB-SubCell"/>
</dbReference>
<dbReference type="SUPFAM" id="SSF101801">
    <property type="entry name" value="Surface presentation of antigens (SPOA)"/>
    <property type="match status" value="1"/>
</dbReference>
<dbReference type="GO" id="GO:0071978">
    <property type="term" value="P:bacterial-type flagellum-dependent swarming motility"/>
    <property type="evidence" value="ECO:0007669"/>
    <property type="project" value="TreeGrafter"/>
</dbReference>
<evidence type="ECO:0000256" key="1">
    <source>
        <dbReference type="ARBA" id="ARBA00011049"/>
    </source>
</evidence>
<keyword evidence="14" id="KW-0969">Cilium</keyword>
<evidence type="ECO:0000256" key="4">
    <source>
        <dbReference type="ARBA" id="ARBA00022500"/>
    </source>
</evidence>
<dbReference type="InterPro" id="IPR028976">
    <property type="entry name" value="CheC-like_sf"/>
</dbReference>
<evidence type="ECO:0000256" key="3">
    <source>
        <dbReference type="ARBA" id="ARBA00022475"/>
    </source>
</evidence>
<evidence type="ECO:0000256" key="9">
    <source>
        <dbReference type="ARBA" id="ARBA00025044"/>
    </source>
</evidence>
<comment type="similarity">
    <text evidence="1 11">Belongs to the FliM family.</text>
</comment>
<evidence type="ECO:0000313" key="14">
    <source>
        <dbReference type="EMBL" id="TDR56108.1"/>
    </source>
</evidence>
<keyword evidence="14" id="KW-0966">Cell projection</keyword>
<evidence type="ECO:0000313" key="15">
    <source>
        <dbReference type="Proteomes" id="UP000295212"/>
    </source>
</evidence>
<protein>
    <recommendedName>
        <fullName evidence="2 10">Flagellar motor switch protein FliM</fullName>
    </recommendedName>
</protein>
<dbReference type="OrthoDB" id="9806941at2"/>
<keyword evidence="8 11" id="KW-0975">Bacterial flagellum</keyword>
<evidence type="ECO:0000256" key="6">
    <source>
        <dbReference type="ARBA" id="ARBA00022779"/>
    </source>
</evidence>
<keyword evidence="4 11" id="KW-0145">Chemotaxis</keyword>
<gene>
    <name evidence="14" type="ORF">DFP85_10423</name>
</gene>
<dbReference type="InterPro" id="IPR001543">
    <property type="entry name" value="FliN-like_C"/>
</dbReference>
<dbReference type="Pfam" id="PF01052">
    <property type="entry name" value="FliMN_C"/>
    <property type="match status" value="1"/>
</dbReference>
<dbReference type="AlphaFoldDB" id="A0A4R6ZU10"/>
<dbReference type="Gene3D" id="2.30.330.10">
    <property type="entry name" value="SpoA-like"/>
    <property type="match status" value="1"/>
</dbReference>
<reference evidence="14 15" key="1">
    <citation type="submission" date="2019-03" db="EMBL/GenBank/DDBJ databases">
        <title>Genomic Encyclopedia of Type Strains, Phase III (KMG-III): the genomes of soil and plant-associated and newly described type strains.</title>
        <authorList>
            <person name="Whitman W."/>
        </authorList>
    </citation>
    <scope>NUCLEOTIDE SEQUENCE [LARGE SCALE GENOMIC DNA]</scope>
    <source>
        <strain evidence="14 15">CECT 5797</strain>
    </source>
</reference>
<keyword evidence="5 11" id="KW-0997">Cell inner membrane</keyword>
<feature type="region of interest" description="Disordered" evidence="12">
    <location>
        <begin position="22"/>
        <end position="41"/>
    </location>
</feature>
<dbReference type="SUPFAM" id="SSF103039">
    <property type="entry name" value="CheC-like"/>
    <property type="match status" value="1"/>
</dbReference>
<evidence type="ECO:0000256" key="8">
    <source>
        <dbReference type="ARBA" id="ARBA00023143"/>
    </source>
</evidence>
<keyword evidence="14" id="KW-0282">Flagellum</keyword>
<keyword evidence="3 11" id="KW-1003">Cell membrane</keyword>
<proteinExistence type="inferred from homology"/>
<comment type="caution">
    <text evidence="14">The sequence shown here is derived from an EMBL/GenBank/DDBJ whole genome shotgun (WGS) entry which is preliminary data.</text>
</comment>
<dbReference type="GO" id="GO:0009425">
    <property type="term" value="C:bacterial-type flagellum basal body"/>
    <property type="evidence" value="ECO:0007669"/>
    <property type="project" value="UniProtKB-SubCell"/>
</dbReference>
<dbReference type="InterPro" id="IPR001689">
    <property type="entry name" value="Flag_FliM"/>
</dbReference>
<evidence type="ECO:0000259" key="13">
    <source>
        <dbReference type="Pfam" id="PF01052"/>
    </source>
</evidence>
<keyword evidence="7 11" id="KW-0472">Membrane</keyword>
<dbReference type="Proteomes" id="UP000295212">
    <property type="component" value="Unassembled WGS sequence"/>
</dbReference>
<keyword evidence="6 11" id="KW-0283">Flagellar rotation</keyword>
<dbReference type="Pfam" id="PF02154">
    <property type="entry name" value="FliM"/>
    <property type="match status" value="1"/>
</dbReference>
<dbReference type="InterPro" id="IPR036429">
    <property type="entry name" value="SpoA-like_sf"/>
</dbReference>
<dbReference type="RefSeq" id="WP_133635064.1">
    <property type="nucleotide sequence ID" value="NZ_SNZJ01000004.1"/>
</dbReference>
<evidence type="ECO:0000256" key="10">
    <source>
        <dbReference type="NCBIfam" id="TIGR01397"/>
    </source>
</evidence>
<comment type="function">
    <text evidence="9 11">FliM is one of three proteins (FliG, FliN, FliM) that forms the rotor-mounted switch complex (C ring), located at the base of the basal body. This complex interacts with the CheY and CheZ chemotaxis proteins, in addition to contacting components of the motor that determine the direction of flagellar rotation.</text>
</comment>
<dbReference type="GO" id="GO:0050918">
    <property type="term" value="P:positive chemotaxis"/>
    <property type="evidence" value="ECO:0007669"/>
    <property type="project" value="TreeGrafter"/>
</dbReference>
<evidence type="ECO:0000256" key="2">
    <source>
        <dbReference type="ARBA" id="ARBA00021898"/>
    </source>
</evidence>
<dbReference type="Gene3D" id="3.40.1550.10">
    <property type="entry name" value="CheC-like"/>
    <property type="match status" value="1"/>
</dbReference>
<sequence length="335" mass="38090">MAEDDLLSQEEIDALLRDVVEQRVSSPAPPPRPRSRIRPYDPATQHRVIRERLHALDIINERFARNFRMSLFNLIRRTADIGVVDSARYLSYGEFSSQVQVPTNINLISMQPLRGTGLVMFPPELVYMVVENMFGGDGRFLSRTDGREFTTTEQRIIQRLLKLAMEAYQEAWQAVYPIQVGYLRSEVQVKFASITTSPTEVVVANTFHMEVGSLSSNFQIVMPYSMLEPLHDLLTNPMADSRGESDKSWSQRLARELHRPEVELAADFASLPLRLDEVLSLKVGDVLPLELPDTVMARVDEVPVMECDYGSLDEQRALRVLRLLDHDADGKSEES</sequence>
<evidence type="ECO:0000256" key="5">
    <source>
        <dbReference type="ARBA" id="ARBA00022519"/>
    </source>
</evidence>
<dbReference type="CDD" id="cd17908">
    <property type="entry name" value="FliM"/>
    <property type="match status" value="1"/>
</dbReference>
<name>A0A4R6ZU10_9GAMM</name>
<dbReference type="NCBIfam" id="TIGR01397">
    <property type="entry name" value="fliM_switch"/>
    <property type="match status" value="1"/>
</dbReference>
<dbReference type="PRINTS" id="PR00955">
    <property type="entry name" value="FLGMOTORFLIM"/>
</dbReference>
<feature type="domain" description="Flagellar motor switch protein FliN-like C-terminal" evidence="13">
    <location>
        <begin position="256"/>
        <end position="324"/>
    </location>
</feature>
<evidence type="ECO:0000256" key="12">
    <source>
        <dbReference type="SAM" id="MobiDB-lite"/>
    </source>
</evidence>
<accession>A0A4R6ZU10</accession>
<dbReference type="PANTHER" id="PTHR30034:SF3">
    <property type="entry name" value="FLAGELLAR MOTOR SWITCH PROTEIN FLIM"/>
    <property type="match status" value="1"/>
</dbReference>
<evidence type="ECO:0000256" key="7">
    <source>
        <dbReference type="ARBA" id="ARBA00023136"/>
    </source>
</evidence>
<evidence type="ECO:0000256" key="11">
    <source>
        <dbReference type="PIRNR" id="PIRNR002888"/>
    </source>
</evidence>